<dbReference type="CDD" id="cd01382">
    <property type="entry name" value="MYSc_Myo6"/>
    <property type="match status" value="1"/>
</dbReference>
<name>A0A6G1S8K6_9ACAR</name>
<dbReference type="Gene3D" id="2.30.30.360">
    <property type="entry name" value="Myosin S1 fragment, N-terminal"/>
    <property type="match status" value="1"/>
</dbReference>
<dbReference type="InterPro" id="IPR001609">
    <property type="entry name" value="Myosin_head_motor_dom-like"/>
</dbReference>
<dbReference type="SMART" id="SM00242">
    <property type="entry name" value="MYSc"/>
    <property type="match status" value="1"/>
</dbReference>
<protein>
    <submittedName>
        <fullName evidence="14">Myosin heavy chain 95F</fullName>
    </submittedName>
</protein>
<feature type="compositionally biased region" description="Low complexity" evidence="12">
    <location>
        <begin position="1106"/>
        <end position="1118"/>
    </location>
</feature>
<dbReference type="GO" id="GO:0051015">
    <property type="term" value="F:actin filament binding"/>
    <property type="evidence" value="ECO:0007669"/>
    <property type="project" value="InterPro"/>
</dbReference>
<keyword evidence="11" id="KW-0175">Coiled coil</keyword>
<keyword evidence="4 10" id="KW-0547">Nucleotide-binding</keyword>
<dbReference type="Gene3D" id="1.20.58.530">
    <property type="match status" value="1"/>
</dbReference>
<dbReference type="EMBL" id="GGYP01001928">
    <property type="protein sequence ID" value="MDE46699.1"/>
    <property type="molecule type" value="Transcribed_RNA"/>
</dbReference>
<evidence type="ECO:0000256" key="2">
    <source>
        <dbReference type="ARBA" id="ARBA00022490"/>
    </source>
</evidence>
<keyword evidence="3" id="KW-0597">Phosphoprotein</keyword>
<feature type="domain" description="Myosin motor" evidence="13">
    <location>
        <begin position="119"/>
        <end position="861"/>
    </location>
</feature>
<dbReference type="GO" id="GO:0030139">
    <property type="term" value="C:endocytic vesicle"/>
    <property type="evidence" value="ECO:0007669"/>
    <property type="project" value="TreeGrafter"/>
</dbReference>
<dbReference type="InterPro" id="IPR049016">
    <property type="entry name" value="MYO6_lever"/>
</dbReference>
<feature type="compositionally biased region" description="Polar residues" evidence="12">
    <location>
        <begin position="1166"/>
        <end position="1180"/>
    </location>
</feature>
<comment type="subcellular location">
    <subcellularLocation>
        <location evidence="1">Cytoplasm</location>
    </subcellularLocation>
</comment>
<feature type="region of interest" description="Disordered" evidence="12">
    <location>
        <begin position="690"/>
        <end position="718"/>
    </location>
</feature>
<feature type="compositionally biased region" description="Low complexity" evidence="12">
    <location>
        <begin position="701"/>
        <end position="712"/>
    </location>
</feature>
<feature type="region of interest" description="Actin-binding" evidence="10">
    <location>
        <begin position="741"/>
        <end position="763"/>
    </location>
</feature>
<dbReference type="Gene3D" id="3.40.850.10">
    <property type="entry name" value="Kinesin motor domain"/>
    <property type="match status" value="2"/>
</dbReference>
<feature type="region of interest" description="Disordered" evidence="12">
    <location>
        <begin position="1068"/>
        <end position="1087"/>
    </location>
</feature>
<dbReference type="PANTHER" id="PTHR13140">
    <property type="entry name" value="MYOSIN"/>
    <property type="match status" value="1"/>
</dbReference>
<evidence type="ECO:0000256" key="7">
    <source>
        <dbReference type="ARBA" id="ARBA00023123"/>
    </source>
</evidence>
<dbReference type="CDD" id="cd21759">
    <property type="entry name" value="CBD_MYO6-like"/>
    <property type="match status" value="1"/>
</dbReference>
<gene>
    <name evidence="14" type="primary">jar</name>
    <name evidence="14" type="ORF">g.5379</name>
</gene>
<dbReference type="Pfam" id="PF00063">
    <property type="entry name" value="Myosin_head"/>
    <property type="match status" value="1"/>
</dbReference>
<accession>A0A6G1S8K6</accession>
<evidence type="ECO:0000256" key="8">
    <source>
        <dbReference type="ARBA" id="ARBA00023175"/>
    </source>
</evidence>
<evidence type="ECO:0000256" key="6">
    <source>
        <dbReference type="ARBA" id="ARBA00022860"/>
    </source>
</evidence>
<dbReference type="PANTHER" id="PTHR13140:SF745">
    <property type="entry name" value="UNCONVENTIONAL MYOSIN-VI"/>
    <property type="match status" value="1"/>
</dbReference>
<dbReference type="PROSITE" id="PS51456">
    <property type="entry name" value="MYOSIN_MOTOR"/>
    <property type="match status" value="1"/>
</dbReference>
<dbReference type="InterPro" id="IPR036114">
    <property type="entry name" value="MYSc_Myo6"/>
</dbReference>
<reference evidence="14" key="1">
    <citation type="submission" date="2018-10" db="EMBL/GenBank/DDBJ databases">
        <title>Transcriptome assembly of Aceria tosichella (Wheat curl mite) Type 2.</title>
        <authorList>
            <person name="Scully E.D."/>
            <person name="Geib S.M."/>
            <person name="Palmer N.A."/>
            <person name="Gupta A.K."/>
            <person name="Sarath G."/>
            <person name="Tatineni S."/>
        </authorList>
    </citation>
    <scope>NUCLEOTIDE SEQUENCE</scope>
    <source>
        <strain evidence="14">LincolnNE</strain>
    </source>
</reference>
<keyword evidence="2" id="KW-0963">Cytoplasm</keyword>
<dbReference type="Gene3D" id="3.30.70.1590">
    <property type="match status" value="1"/>
</dbReference>
<evidence type="ECO:0000256" key="3">
    <source>
        <dbReference type="ARBA" id="ARBA00022553"/>
    </source>
</evidence>
<evidence type="ECO:0000256" key="9">
    <source>
        <dbReference type="ARBA" id="ARBA00023203"/>
    </source>
</evidence>
<keyword evidence="8 10" id="KW-0505">Motor protein</keyword>
<dbReference type="GO" id="GO:0016459">
    <property type="term" value="C:myosin complex"/>
    <property type="evidence" value="ECO:0007669"/>
    <property type="project" value="UniProtKB-KW"/>
</dbReference>
<sequence>MNGSSSKFVWYPDARCGFAIGKLIDIGQTHVTVQPVAWPAASGLGFDHQPQVSNCSDLNSNNNNNSNQHHPSKHETVSTTTPLEFPYKSVYPCDQFELLDSSDHRRVTTNGGVLPAQLEGVDDSCALIQLNEAALLENVRVRFHRDKIYTYVAHILIAVNPYNEIKGLHSADAIARYQGKSLGTMPPHVYAIADKAYRDMKAFKQSQSIIISGESGAGKTESQKYVLRYLCLSGSQSGRLEKLILDANPILEAFGNAKTIRNNNSSRFGKFIEIHYEQRFTVTGGLFFHYLLEKSRICTQSPGERNYHIFYQLCACLPEQQWLELELDAPDKFHYLNGGDTRYFCSGGSDQDSKLIERRKSRLHASQGAIQDQLIDDLKCYKQTDEALANFGLDDEQKFAIYSIVAAVLHLGNIAFCDDPDDNRGGCRLERGSEKSLNSTGRLIGLEPDLLRQALVSRIMSTARAGNKGTVYMVQLNQQQAQAARDALAKAIYSRLFDHIVTKIVNKSIPFASSAYYIGVLDVAGFEYFQHNSFEQFLINFCNEKLQQFFNERILKEEQSIYEKEGLNLTRVEYVDNQDCIELFEMKSRGIFDLLDEESRLPKPSAQHFTQGVHEAHRGHFRLALPRTSKLKLHREIRDDEGFLVRHFAGAVCYETHSFIEKNNDALHASLRSLMLESENKLMRELFSTPMNGQHNNNQETTGLSSSTRTGGANFQLQTAGGVNSNKLNFISVGTTFRSQLNELMHKLRSTGSHFIRCIKPNNEMVAHKFVGAQILSQLHCSGMDSVLKLMQQGYPSRLSFHDLYQAYKQFLPPELARLDAHLFCRALFKAIGLSDQDFRFGSSKVFFRPAKFAEFDQIIRTSDSEHMAGLIKQVSRWLIRSSWRRVQYCALSAVKLTNKILFRRAQIVRIQRNWRTALIQRRIKFRLDSIKAARQVITNLVEFEQIIRQQLKQTNERDNLEEESHLLREEVDRFIESLRNSIKMILEVSGDEKQASSPPMGTSETQNYHQNLAASYQDKTSCERHLELLRTKRDLLIRSIRDKIAKQKELAQLERQLAEERQRREAEELAKRNEEQTKRQRNELETRRQAEAELLANGSRANGNQDQRQQQQQAKQQLASRKLVDSATDPISFNAMNYEQEQRDYEIALRLAQDLGGATNRKDSLTSNSSGLATVTTPRAPSVSPAELGNSDGQLQRYNLTKWKYSDLRDTINTSCDLELLEACKREFHRRLKVYHAWRAMNSAQQQHQPNQSSIQGQRAPSCIMNQSAGACDERFLGHGGSSNETTNALLEPEQRYFRIPFLKPGSASAASGGQRGWWFAHFDGQWIARQLELHPNREPILLVAGKHDIDMCELSLNETRLTSKRGAEILAAEFEAEWRKHGGEPYKRRM</sequence>
<dbReference type="CDD" id="cd21958">
    <property type="entry name" value="MyUb_Myo6"/>
    <property type="match status" value="1"/>
</dbReference>
<comment type="similarity">
    <text evidence="10">Belongs to the TRAFAC class myosin-kinesin ATPase superfamily. Myosin family.</text>
</comment>
<feature type="region of interest" description="Disordered" evidence="12">
    <location>
        <begin position="52"/>
        <end position="78"/>
    </location>
</feature>
<evidence type="ECO:0000259" key="13">
    <source>
        <dbReference type="PROSITE" id="PS51456"/>
    </source>
</evidence>
<dbReference type="GO" id="GO:0030048">
    <property type="term" value="P:actin filament-based movement"/>
    <property type="evidence" value="ECO:0007669"/>
    <property type="project" value="TreeGrafter"/>
</dbReference>
<dbReference type="Pfam" id="PF16521">
    <property type="entry name" value="Myosin-VI_CBD"/>
    <property type="match status" value="1"/>
</dbReference>
<dbReference type="GO" id="GO:0005516">
    <property type="term" value="F:calmodulin binding"/>
    <property type="evidence" value="ECO:0007669"/>
    <property type="project" value="UniProtKB-KW"/>
</dbReference>
<dbReference type="GO" id="GO:0000146">
    <property type="term" value="F:microfilament motor activity"/>
    <property type="evidence" value="ECO:0007669"/>
    <property type="project" value="TreeGrafter"/>
</dbReference>
<dbReference type="Gene3D" id="6.10.220.10">
    <property type="match status" value="1"/>
</dbReference>
<evidence type="ECO:0000256" key="4">
    <source>
        <dbReference type="ARBA" id="ARBA00022741"/>
    </source>
</evidence>
<evidence type="ECO:0000256" key="5">
    <source>
        <dbReference type="ARBA" id="ARBA00022840"/>
    </source>
</evidence>
<evidence type="ECO:0000256" key="12">
    <source>
        <dbReference type="SAM" id="MobiDB-lite"/>
    </source>
</evidence>
<dbReference type="InterPro" id="IPR032412">
    <property type="entry name" value="Myosin-VI_CBD"/>
</dbReference>
<evidence type="ECO:0000313" key="14">
    <source>
        <dbReference type="EMBL" id="MDE46699.1"/>
    </source>
</evidence>
<dbReference type="Pfam" id="PF21521">
    <property type="entry name" value="MYO6_lever"/>
    <property type="match status" value="1"/>
</dbReference>
<feature type="region of interest" description="Disordered" evidence="12">
    <location>
        <begin position="1159"/>
        <end position="1191"/>
    </location>
</feature>
<dbReference type="FunFam" id="1.20.58.530:FF:000006">
    <property type="entry name" value="Putative unconventional myosin-VI"/>
    <property type="match status" value="1"/>
</dbReference>
<evidence type="ECO:0000256" key="10">
    <source>
        <dbReference type="PROSITE-ProRule" id="PRU00782"/>
    </source>
</evidence>
<proteinExistence type="inferred from homology"/>
<evidence type="ECO:0000256" key="1">
    <source>
        <dbReference type="ARBA" id="ARBA00004496"/>
    </source>
</evidence>
<feature type="compositionally biased region" description="Polar residues" evidence="12">
    <location>
        <begin position="690"/>
        <end position="700"/>
    </location>
</feature>
<feature type="binding site" evidence="10">
    <location>
        <begin position="213"/>
        <end position="220"/>
    </location>
    <ligand>
        <name>ATP</name>
        <dbReference type="ChEBI" id="CHEBI:30616"/>
    </ligand>
</feature>
<keyword evidence="6" id="KW-0112">Calmodulin-binding</keyword>
<dbReference type="InterPro" id="IPR027417">
    <property type="entry name" value="P-loop_NTPase"/>
</dbReference>
<dbReference type="GO" id="GO:0005524">
    <property type="term" value="F:ATP binding"/>
    <property type="evidence" value="ECO:0007669"/>
    <property type="project" value="UniProtKB-UniRule"/>
</dbReference>
<feature type="region of interest" description="Disordered" evidence="12">
    <location>
        <begin position="1099"/>
        <end position="1126"/>
    </location>
</feature>
<dbReference type="Gene3D" id="1.20.120.720">
    <property type="entry name" value="Myosin VI head, motor domain, U50 subdomain"/>
    <property type="match status" value="1"/>
</dbReference>
<dbReference type="InterPro" id="IPR008989">
    <property type="entry name" value="Myosin_S1_N"/>
</dbReference>
<feature type="compositionally biased region" description="Low complexity" evidence="12">
    <location>
        <begin position="53"/>
        <end position="67"/>
    </location>
</feature>
<dbReference type="InterPro" id="IPR036961">
    <property type="entry name" value="Kinesin_motor_dom_sf"/>
</dbReference>
<organism evidence="14">
    <name type="scientific">Aceria tosichella</name>
    <name type="common">wheat curl mite</name>
    <dbReference type="NCBI Taxonomy" id="561515"/>
    <lineage>
        <taxon>Eukaryota</taxon>
        <taxon>Metazoa</taxon>
        <taxon>Ecdysozoa</taxon>
        <taxon>Arthropoda</taxon>
        <taxon>Chelicerata</taxon>
        <taxon>Arachnida</taxon>
        <taxon>Acari</taxon>
        <taxon>Acariformes</taxon>
        <taxon>Trombidiformes</taxon>
        <taxon>Prostigmata</taxon>
        <taxon>Eupodina</taxon>
        <taxon>Eriophyoidea</taxon>
        <taxon>Eriophyidae</taxon>
        <taxon>Eriophyinae</taxon>
        <taxon>Aceriini</taxon>
        <taxon>Aceria</taxon>
    </lineage>
</organism>
<evidence type="ECO:0000256" key="11">
    <source>
        <dbReference type="SAM" id="Coils"/>
    </source>
</evidence>
<keyword evidence="9 10" id="KW-0009">Actin-binding</keyword>
<dbReference type="Gene3D" id="1.10.10.820">
    <property type="match status" value="1"/>
</dbReference>
<dbReference type="SUPFAM" id="SSF52540">
    <property type="entry name" value="P-loop containing nucleoside triphosphate hydrolases"/>
    <property type="match status" value="1"/>
</dbReference>
<dbReference type="PRINTS" id="PR00193">
    <property type="entry name" value="MYOSINHEAVY"/>
</dbReference>
<feature type="coiled-coil region" evidence="11">
    <location>
        <begin position="944"/>
        <end position="978"/>
    </location>
</feature>
<dbReference type="GO" id="GO:0007015">
    <property type="term" value="P:actin filament organization"/>
    <property type="evidence" value="ECO:0007669"/>
    <property type="project" value="TreeGrafter"/>
</dbReference>
<keyword evidence="5 10" id="KW-0067">ATP-binding</keyword>
<dbReference type="GO" id="GO:0005886">
    <property type="term" value="C:plasma membrane"/>
    <property type="evidence" value="ECO:0007669"/>
    <property type="project" value="TreeGrafter"/>
</dbReference>
<keyword evidence="7 10" id="KW-0518">Myosin</keyword>